<dbReference type="AlphaFoldDB" id="A0A485LEI0"/>
<name>A0A485LEI0_9STRA</name>
<proteinExistence type="predicted"/>
<evidence type="ECO:0000313" key="1">
    <source>
        <dbReference type="EMBL" id="KAF0688192.1"/>
    </source>
</evidence>
<reference evidence="2 3" key="1">
    <citation type="submission" date="2019-03" db="EMBL/GenBank/DDBJ databases">
        <authorList>
            <person name="Gaulin E."/>
            <person name="Dumas B."/>
        </authorList>
    </citation>
    <scope>NUCLEOTIDE SEQUENCE [LARGE SCALE GENOMIC DNA]</scope>
    <source>
        <strain evidence="2">CBS 568.67</strain>
    </source>
</reference>
<organism evidence="2 3">
    <name type="scientific">Aphanomyces stellatus</name>
    <dbReference type="NCBI Taxonomy" id="120398"/>
    <lineage>
        <taxon>Eukaryota</taxon>
        <taxon>Sar</taxon>
        <taxon>Stramenopiles</taxon>
        <taxon>Oomycota</taxon>
        <taxon>Saprolegniomycetes</taxon>
        <taxon>Saprolegniales</taxon>
        <taxon>Verrucalvaceae</taxon>
        <taxon>Aphanomyces</taxon>
    </lineage>
</organism>
<dbReference type="EMBL" id="CAADRA010006770">
    <property type="protein sequence ID" value="VFT96869.1"/>
    <property type="molecule type" value="Genomic_DNA"/>
</dbReference>
<protein>
    <submittedName>
        <fullName evidence="2">Aste57867_20175 protein</fullName>
    </submittedName>
</protein>
<reference evidence="1" key="2">
    <citation type="submission" date="2019-06" db="EMBL/GenBank/DDBJ databases">
        <title>Genomics analysis of Aphanomyces spp. identifies a new class of oomycete effector associated with host adaptation.</title>
        <authorList>
            <person name="Gaulin E."/>
        </authorList>
    </citation>
    <scope>NUCLEOTIDE SEQUENCE</scope>
    <source>
        <strain evidence="1">CBS 578.67</strain>
    </source>
</reference>
<dbReference type="Proteomes" id="UP000332933">
    <property type="component" value="Unassembled WGS sequence"/>
</dbReference>
<evidence type="ECO:0000313" key="2">
    <source>
        <dbReference type="EMBL" id="VFT96869.1"/>
    </source>
</evidence>
<evidence type="ECO:0000313" key="3">
    <source>
        <dbReference type="Proteomes" id="UP000332933"/>
    </source>
</evidence>
<dbReference type="EMBL" id="VJMH01006747">
    <property type="protein sequence ID" value="KAF0688192.1"/>
    <property type="molecule type" value="Genomic_DNA"/>
</dbReference>
<gene>
    <name evidence="2" type="primary">Aste57867_20175</name>
    <name evidence="1" type="ORF">As57867_020109</name>
    <name evidence="2" type="ORF">ASTE57867_20175</name>
</gene>
<accession>A0A485LEI0</accession>
<sequence length="176" mass="19667">MMNVVADALPRPPQASVQLATCAVHECYSTCTDSYRTVRSWSDKVGAIKRLDAHMLSLMTDATSLGEDVQLNNVEVEVPQRLVINHTEQMSYSTVKMSDGLKQRFVQAYAKTKEFEDESKYVKKEELYFVRSKDHVWKLCVPDDDFLKGEIISQSHGGPSRGSSNTTSSVAMVLLG</sequence>
<keyword evidence="3" id="KW-1185">Reference proteome</keyword>